<comment type="caution">
    <text evidence="4">The sequence shown here is derived from an EMBL/GenBank/DDBJ whole genome shotgun (WGS) entry which is preliminary data.</text>
</comment>
<dbReference type="InterPro" id="IPR029071">
    <property type="entry name" value="Ubiquitin-like_domsf"/>
</dbReference>
<dbReference type="InterPro" id="IPR000626">
    <property type="entry name" value="Ubiquitin-like_dom"/>
</dbReference>
<dbReference type="CDD" id="cd17039">
    <property type="entry name" value="Ubl_ubiquitin_like"/>
    <property type="match status" value="1"/>
</dbReference>
<dbReference type="Proteomes" id="UP001141327">
    <property type="component" value="Unassembled WGS sequence"/>
</dbReference>
<dbReference type="Gene3D" id="3.10.20.90">
    <property type="entry name" value="Phosphatidylinositol 3-kinase Catalytic Subunit, Chain A, domain 1"/>
    <property type="match status" value="1"/>
</dbReference>
<evidence type="ECO:0000259" key="3">
    <source>
        <dbReference type="PROSITE" id="PS50089"/>
    </source>
</evidence>
<dbReference type="SUPFAM" id="SSF54236">
    <property type="entry name" value="Ubiquitin-like"/>
    <property type="match status" value="1"/>
</dbReference>
<evidence type="ECO:0000313" key="5">
    <source>
        <dbReference type="Proteomes" id="UP001141327"/>
    </source>
</evidence>
<proteinExistence type="predicted"/>
<keyword evidence="1" id="KW-0862">Zinc</keyword>
<protein>
    <recommendedName>
        <fullName evidence="6">Ubiquitin-like domain-containing protein</fullName>
    </recommendedName>
</protein>
<feature type="domain" description="RING-type" evidence="3">
    <location>
        <begin position="3"/>
        <end position="48"/>
    </location>
</feature>
<dbReference type="PROSITE" id="PS50089">
    <property type="entry name" value="ZF_RING_2"/>
    <property type="match status" value="1"/>
</dbReference>
<dbReference type="PROSITE" id="PS50053">
    <property type="entry name" value="UBIQUITIN_2"/>
    <property type="match status" value="1"/>
</dbReference>
<keyword evidence="1" id="KW-0479">Metal-binding</keyword>
<evidence type="ECO:0000256" key="1">
    <source>
        <dbReference type="PROSITE-ProRule" id="PRU00175"/>
    </source>
</evidence>
<keyword evidence="5" id="KW-1185">Reference proteome</keyword>
<accession>A0ABQ8U5N2</accession>
<evidence type="ECO:0008006" key="6">
    <source>
        <dbReference type="Google" id="ProtNLM"/>
    </source>
</evidence>
<keyword evidence="1" id="KW-0863">Zinc-finger</keyword>
<dbReference type="EMBL" id="JAPMOS010000233">
    <property type="protein sequence ID" value="KAJ4453637.1"/>
    <property type="molecule type" value="Genomic_DNA"/>
</dbReference>
<name>A0ABQ8U5N2_9EUKA</name>
<gene>
    <name evidence="4" type="ORF">PAPYR_11846</name>
</gene>
<organism evidence="4 5">
    <name type="scientific">Paratrimastix pyriformis</name>
    <dbReference type="NCBI Taxonomy" id="342808"/>
    <lineage>
        <taxon>Eukaryota</taxon>
        <taxon>Metamonada</taxon>
        <taxon>Preaxostyla</taxon>
        <taxon>Paratrimastigidae</taxon>
        <taxon>Paratrimastix</taxon>
    </lineage>
</organism>
<feature type="domain" description="Ubiquitin-like" evidence="2">
    <location>
        <begin position="85"/>
        <end position="158"/>
    </location>
</feature>
<sequence length="427" mass="47662">MLCPHCLVVKLGEEFPSRPLSNQCHHPSQFCLRCLMTTLKENHACPECGALAEPQVLESLGDDFALLSSWTPDNHGANEDNVFRVVTLGGRAFTLPLDPSLLVLSVKEHIHQEMPEIPPSRQQYFFNGTEIMNEFDHRAATLGDFGLVPGSEIIMVVSVYTEFAGQNHIEGALLDGAGNAKGSRYDLADDSTFRGELIVVFDESGHALSSQAQACLRKKGFDLLHWSETPPPLPEFQRALDRACQFWLISTKKAVLTREYFVALQQFFEKGRGLYIWGDNDPYYVDANVLGPMLFGATLSGNRRGCRVVNQRGSGTVGFNQHLITTGLEHLFEGDTVATVSDPRLVLQPILYGSAGNLITAVYDREGRRAIFDGAYTRLYCHWDDAGTARYVVNCAVWLFNHERNLAQVRERSRAQALALRGKGRWR</sequence>
<dbReference type="InterPro" id="IPR001841">
    <property type="entry name" value="Znf_RING"/>
</dbReference>
<dbReference type="Pfam" id="PF00240">
    <property type="entry name" value="ubiquitin"/>
    <property type="match status" value="1"/>
</dbReference>
<evidence type="ECO:0000259" key="2">
    <source>
        <dbReference type="PROSITE" id="PS50053"/>
    </source>
</evidence>
<evidence type="ECO:0000313" key="4">
    <source>
        <dbReference type="EMBL" id="KAJ4453637.1"/>
    </source>
</evidence>
<reference evidence="4" key="1">
    <citation type="journal article" date="2022" name="bioRxiv">
        <title>Genomics of Preaxostyla Flagellates Illuminates Evolutionary Transitions and the Path Towards Mitochondrial Loss.</title>
        <authorList>
            <person name="Novak L.V.F."/>
            <person name="Treitli S.C."/>
            <person name="Pyrih J."/>
            <person name="Halakuc P."/>
            <person name="Pipaliya S.V."/>
            <person name="Vacek V."/>
            <person name="Brzon O."/>
            <person name="Soukal P."/>
            <person name="Eme L."/>
            <person name="Dacks J.B."/>
            <person name="Karnkowska A."/>
            <person name="Elias M."/>
            <person name="Hampl V."/>
        </authorList>
    </citation>
    <scope>NUCLEOTIDE SEQUENCE</scope>
    <source>
        <strain evidence="4">RCP-MX</strain>
    </source>
</reference>